<dbReference type="OMA" id="YAYLLIM"/>
<protein>
    <submittedName>
        <fullName evidence="5">X-linked retinitis pigmentosa GTPase regulator-like protein</fullName>
    </submittedName>
</protein>
<dbReference type="OrthoDB" id="5792595at2759"/>
<dbReference type="InterPro" id="IPR056536">
    <property type="entry name" value="TPR_NUP160_C"/>
</dbReference>
<dbReference type="GO" id="GO:0005643">
    <property type="term" value="C:nuclear pore"/>
    <property type="evidence" value="ECO:0007669"/>
    <property type="project" value="UniProtKB-ARBA"/>
</dbReference>
<evidence type="ECO:0000313" key="3">
    <source>
        <dbReference type="EMBL" id="VDM94978.1"/>
    </source>
</evidence>
<feature type="domain" description="NUP160 C-terminal TPR" evidence="1">
    <location>
        <begin position="1111"/>
        <end position="1336"/>
    </location>
</feature>
<dbReference type="GO" id="GO:0017056">
    <property type="term" value="F:structural constituent of nuclear pore"/>
    <property type="evidence" value="ECO:0007669"/>
    <property type="project" value="TreeGrafter"/>
</dbReference>
<dbReference type="Proteomes" id="UP000276776">
    <property type="component" value="Unassembled WGS sequence"/>
</dbReference>
<proteinExistence type="predicted"/>
<feature type="domain" description="NUP160 middle TPR" evidence="2">
    <location>
        <begin position="791"/>
        <end position="1061"/>
    </location>
</feature>
<reference evidence="5" key="1">
    <citation type="submission" date="2016-04" db="UniProtKB">
        <authorList>
            <consortium name="WormBaseParasite"/>
        </authorList>
    </citation>
    <scope>IDENTIFICATION</scope>
</reference>
<evidence type="ECO:0000259" key="1">
    <source>
        <dbReference type="Pfam" id="PF23347"/>
    </source>
</evidence>
<evidence type="ECO:0000313" key="5">
    <source>
        <dbReference type="WBParaSite" id="TCLT_0000013301-mRNA-1"/>
    </source>
</evidence>
<dbReference type="Pfam" id="PF23347">
    <property type="entry name" value="TPR_Nup160_C"/>
    <property type="match status" value="1"/>
</dbReference>
<dbReference type="PANTHER" id="PTHR21286:SF0">
    <property type="entry name" value="NUCLEAR PORE COMPLEX PROTEIN NUP160"/>
    <property type="match status" value="1"/>
</dbReference>
<dbReference type="WBParaSite" id="TCLT_0000013301-mRNA-1">
    <property type="protein sequence ID" value="TCLT_0000013301-mRNA-1"/>
    <property type="gene ID" value="TCLT_0000013301"/>
</dbReference>
<gene>
    <name evidence="3" type="ORF">TCLT_LOCUS134</name>
</gene>
<evidence type="ECO:0000259" key="2">
    <source>
        <dbReference type="Pfam" id="PF23354"/>
    </source>
</evidence>
<sequence length="1337" mass="154354">MTHTYLYLDELERRLAYVKLSDFTGKYYVYSAFPEMADFAKEEELVFADTYTSEPVHVIRIPCDELLKLNTEEVEPAVGSYDFHDVPFAMNRFIIWRSYRSCLLVEERSTISSLPFGSLRFNFSPSFVIPGTHFAYVKNKLVLLIPTQIALYRFVFGFEIETHERNLSESVLKLSENRNFLYNYDCYEYTTSRSACRASIVHTASDETIALFSTTDGQLFLVQMRYAAGSGTEKVKLVKGREKVIRGEGLLHRVMKATHQLSLVVSLASCCVYDEIHFYVLFGDKRLHVYTDGKKEYDVNLFEMLVANSSCGDGQQVSAEMVKICSDENYYFVVIFFQIDKECMEGVVDFICGVKEGIMDIICLCKLPEGIQYSLRALTINCSKGVILIPWREVNEPHRSNPKVSVLQATPQESLSMQKSHIFDPNTYPFSVVLRSLQLVCKKGIFNWKLFEAKRDWKILRTAVENYCESEQFDEHYGTEDDCSLLLTQSLKETRREQFWMALTKMCKELLQNECLSLGLWHSVALGLYGTVQQGRFTVCRRSDEQLPSLELLSAIDQKNVKICWDTAVKFATKGLVASTMSVEEGWQFLDAFSSVSHIFESVIQKFTELRPVDDFDYTADFDLPFNGSFTKGLLATYFVHLVDDRLTLSQCLISLMEYVKVVYSSRNETQPVNVRWELVLNAYENSLHDMNRQFTILSEAMKLRVFLNDCNEMNLANAFFDSNALSVVFHYMQHKESLMEEDDTEEDEEFSEDVTEIPTIKCLASPLRRSMSSYTQFINKVVANSLVVLWPENSAMMLARFLADHEQFLALQAYCRLNEPYISELCTAFRFYEGRAFAGLGDPEKALQSFMDALEGVSREDEALNRVLAPDGNNPEEPFDELQFLLKVMRIMEHHDFYEQLVNLSRLALKKALELQDDYTRILPGLYTSVFKFELITERYENALNTLLSNPAPENRRMCLRELLAKLIEKKENALIINFCYGNMDQQVVDILKANARVSDVKNDGYFYELIFAYSVKQSSYRQAASMMLEYSCRLHSEVQSRDILFRRSRALNAVASLLSLLPDSEQFLALRDPVNNIENVAENNETIEEQDEDIELGRRHKNNIVIFNLSDISKEALLSSARLKLFDGDNNPQVKFVPPPSKPEQVVDELINREFFDRAWEISLVFDLKLSTVLQAVTKECIYLDASPSKGEPRWVARNQSFIKNTSGLRERHWAILRGYMEVAMRYAQDSEVLRTVTLVLLGHQWHTRYPAEYAYLLIMYDRLQSACEILEKKVILETRNITSKNSRTSIPVTEIDWLLWLIDKKDNDALKEDAVHLKNCVEQYFMRVESFSKS</sequence>
<reference evidence="3 4" key="2">
    <citation type="submission" date="2018-11" db="EMBL/GenBank/DDBJ databases">
        <authorList>
            <consortium name="Pathogen Informatics"/>
        </authorList>
    </citation>
    <scope>NUCLEOTIDE SEQUENCE [LARGE SCALE GENOMIC DNA]</scope>
</reference>
<dbReference type="STRING" id="103827.A0A158RAL9"/>
<dbReference type="InterPro" id="IPR021717">
    <property type="entry name" value="Nucleoporin_Nup160"/>
</dbReference>
<keyword evidence="4" id="KW-1185">Reference proteome</keyword>
<accession>A0A158RAL9</accession>
<evidence type="ECO:0000313" key="4">
    <source>
        <dbReference type="Proteomes" id="UP000276776"/>
    </source>
</evidence>
<dbReference type="Pfam" id="PF23354">
    <property type="entry name" value="TPR_NUP160_120_M"/>
    <property type="match status" value="1"/>
</dbReference>
<organism evidence="5">
    <name type="scientific">Thelazia callipaeda</name>
    <name type="common">Oriental eyeworm</name>
    <name type="synonym">Parasitic nematode</name>
    <dbReference type="NCBI Taxonomy" id="103827"/>
    <lineage>
        <taxon>Eukaryota</taxon>
        <taxon>Metazoa</taxon>
        <taxon>Ecdysozoa</taxon>
        <taxon>Nematoda</taxon>
        <taxon>Chromadorea</taxon>
        <taxon>Rhabditida</taxon>
        <taxon>Spirurina</taxon>
        <taxon>Spiruromorpha</taxon>
        <taxon>Thelazioidea</taxon>
        <taxon>Thelaziidae</taxon>
        <taxon>Thelazia</taxon>
    </lineage>
</organism>
<dbReference type="InterPro" id="IPR056535">
    <property type="entry name" value="TPR_NUP160_M"/>
</dbReference>
<dbReference type="PANTHER" id="PTHR21286">
    <property type="entry name" value="NUCLEAR PORE COMPLEX PROTEIN NUP160"/>
    <property type="match status" value="1"/>
</dbReference>
<name>A0A158RAL9_THECL</name>
<dbReference type="EMBL" id="UYYF01000008">
    <property type="protein sequence ID" value="VDM94978.1"/>
    <property type="molecule type" value="Genomic_DNA"/>
</dbReference>